<gene>
    <name evidence="1" type="ORF">AAHA92_21083</name>
</gene>
<sequence length="115" mass="13111">MFSLQDSVSRQAVLLVVVMGLGKLCKRIDEEYMLDLVMNMEIIMVLIGLYRIMLLDPGFLTHHSCADLSILNSVDKIESQGKVLRELCYGIRPSLSSFWKLYRSMKSCSFYSACC</sequence>
<dbReference type="AlphaFoldDB" id="A0ABD1GJN0"/>
<evidence type="ECO:0000313" key="1">
    <source>
        <dbReference type="EMBL" id="KAL1544202.1"/>
    </source>
</evidence>
<keyword evidence="1" id="KW-0012">Acyltransferase</keyword>
<reference evidence="1 2" key="1">
    <citation type="submission" date="2024-06" db="EMBL/GenBank/DDBJ databases">
        <title>A chromosome level genome sequence of Diviner's sage (Salvia divinorum).</title>
        <authorList>
            <person name="Ford S.A."/>
            <person name="Ro D.-K."/>
            <person name="Ness R.W."/>
            <person name="Phillips M.A."/>
        </authorList>
    </citation>
    <scope>NUCLEOTIDE SEQUENCE [LARGE SCALE GENOMIC DNA]</scope>
    <source>
        <strain evidence="1">SAF-2024a</strain>
        <tissue evidence="1">Leaf</tissue>
    </source>
</reference>
<dbReference type="EC" id="2.3.1.225" evidence="1"/>
<proteinExistence type="predicted"/>
<name>A0ABD1GJN0_SALDI</name>
<comment type="caution">
    <text evidence="1">The sequence shown here is derived from an EMBL/GenBank/DDBJ whole genome shotgun (WGS) entry which is preliminary data.</text>
</comment>
<accession>A0ABD1GJN0</accession>
<evidence type="ECO:0000313" key="2">
    <source>
        <dbReference type="Proteomes" id="UP001567538"/>
    </source>
</evidence>
<dbReference type="EMBL" id="JBEAFC010000008">
    <property type="protein sequence ID" value="KAL1544202.1"/>
    <property type="molecule type" value="Genomic_DNA"/>
</dbReference>
<keyword evidence="2" id="KW-1185">Reference proteome</keyword>
<dbReference type="Proteomes" id="UP001567538">
    <property type="component" value="Unassembled WGS sequence"/>
</dbReference>
<keyword evidence="1" id="KW-0808">Transferase</keyword>
<protein>
    <submittedName>
        <fullName evidence="1">Protein S-acyltransferase</fullName>
        <ecNumber evidence="1">2.3.1.225</ecNumber>
    </submittedName>
</protein>
<organism evidence="1 2">
    <name type="scientific">Salvia divinorum</name>
    <name type="common">Maria pastora</name>
    <name type="synonym">Diviner's sage</name>
    <dbReference type="NCBI Taxonomy" id="28513"/>
    <lineage>
        <taxon>Eukaryota</taxon>
        <taxon>Viridiplantae</taxon>
        <taxon>Streptophyta</taxon>
        <taxon>Embryophyta</taxon>
        <taxon>Tracheophyta</taxon>
        <taxon>Spermatophyta</taxon>
        <taxon>Magnoliopsida</taxon>
        <taxon>eudicotyledons</taxon>
        <taxon>Gunneridae</taxon>
        <taxon>Pentapetalae</taxon>
        <taxon>asterids</taxon>
        <taxon>lamiids</taxon>
        <taxon>Lamiales</taxon>
        <taxon>Lamiaceae</taxon>
        <taxon>Nepetoideae</taxon>
        <taxon>Mentheae</taxon>
        <taxon>Salviinae</taxon>
        <taxon>Salvia</taxon>
        <taxon>Salvia subgen. Calosphace</taxon>
    </lineage>
</organism>
<dbReference type="GO" id="GO:0019706">
    <property type="term" value="F:protein-cysteine S-palmitoyltransferase activity"/>
    <property type="evidence" value="ECO:0007669"/>
    <property type="project" value="UniProtKB-EC"/>
</dbReference>